<evidence type="ECO:0000256" key="11">
    <source>
        <dbReference type="ARBA" id="ARBA00023315"/>
    </source>
</evidence>
<keyword evidence="6" id="KW-0819">tRNA processing</keyword>
<dbReference type="SUPFAM" id="SSF51230">
    <property type="entry name" value="Single hybrid motif"/>
    <property type="match status" value="1"/>
</dbReference>
<dbReference type="InterPro" id="IPR001078">
    <property type="entry name" value="2-oxoacid_DH_actylTfrase"/>
</dbReference>
<dbReference type="SUPFAM" id="SSF52777">
    <property type="entry name" value="CoA-dependent acyltransferases"/>
    <property type="match status" value="1"/>
</dbReference>
<dbReference type="Gene3D" id="3.30.559.10">
    <property type="entry name" value="Chloramphenicol acetyltransferase-like domain"/>
    <property type="match status" value="1"/>
</dbReference>
<dbReference type="GO" id="GO:0045254">
    <property type="term" value="C:pyruvate dehydrogenase complex"/>
    <property type="evidence" value="ECO:0007669"/>
    <property type="project" value="UniProtKB-UniRule"/>
</dbReference>
<dbReference type="InterPro" id="IPR023213">
    <property type="entry name" value="CAT-like_dom_sf"/>
</dbReference>
<dbReference type="FunFam" id="3.30.420.40:FF:000141">
    <property type="entry name" value="Probable tRNA N6-adenosine threonylcarbamoyltransferase"/>
    <property type="match status" value="1"/>
</dbReference>
<dbReference type="Pfam" id="PF00364">
    <property type="entry name" value="Biotin_lipoyl"/>
    <property type="match status" value="1"/>
</dbReference>
<dbReference type="FunFam" id="2.40.50.100:FF:000010">
    <property type="entry name" value="Acetyltransferase component of pyruvate dehydrogenase complex"/>
    <property type="match status" value="1"/>
</dbReference>
<evidence type="ECO:0000256" key="3">
    <source>
        <dbReference type="ARBA" id="ARBA00007317"/>
    </source>
</evidence>
<dbReference type="GO" id="GO:0002949">
    <property type="term" value="P:tRNA threonylcarbamoyladenosine modification"/>
    <property type="evidence" value="ECO:0007669"/>
    <property type="project" value="UniProtKB-ARBA"/>
</dbReference>
<dbReference type="Pfam" id="PF00814">
    <property type="entry name" value="TsaD"/>
    <property type="match status" value="1"/>
</dbReference>
<evidence type="ECO:0000256" key="6">
    <source>
        <dbReference type="ARBA" id="ARBA00022694"/>
    </source>
</evidence>
<dbReference type="PROSITE" id="PS00189">
    <property type="entry name" value="LIPOYL"/>
    <property type="match status" value="1"/>
</dbReference>
<keyword evidence="8 13" id="KW-0450">Lipoyl</keyword>
<evidence type="ECO:0000256" key="14">
    <source>
        <dbReference type="SAM" id="Coils"/>
    </source>
</evidence>
<dbReference type="Gene3D" id="4.10.320.10">
    <property type="entry name" value="E3-binding domain"/>
    <property type="match status" value="1"/>
</dbReference>
<comment type="cofactor">
    <cofactor evidence="13">
        <name>(R)-lipoate</name>
        <dbReference type="ChEBI" id="CHEBI:83088"/>
    </cofactor>
    <text evidence="13">Binds 1 lipoyl cofactor covalently.</text>
</comment>
<keyword evidence="7" id="KW-0479">Metal-binding</keyword>
<comment type="similarity">
    <text evidence="3 13">Belongs to the 2-oxoacid dehydrogenase family.</text>
</comment>
<keyword evidence="11 13" id="KW-0012">Acyltransferase</keyword>
<evidence type="ECO:0000256" key="7">
    <source>
        <dbReference type="ARBA" id="ARBA00022723"/>
    </source>
</evidence>
<dbReference type="InterPro" id="IPR017860">
    <property type="entry name" value="Peptidase_M22_CS"/>
</dbReference>
<dbReference type="InterPro" id="IPR043129">
    <property type="entry name" value="ATPase_NBD"/>
</dbReference>
<dbReference type="Gene3D" id="2.40.50.100">
    <property type="match status" value="1"/>
</dbReference>
<dbReference type="InterPro" id="IPR017861">
    <property type="entry name" value="KAE1/TsaD"/>
</dbReference>
<dbReference type="Proteomes" id="UP000521872">
    <property type="component" value="Unassembled WGS sequence"/>
</dbReference>
<dbReference type="PROSITE" id="PS50968">
    <property type="entry name" value="BIOTINYL_LIPOYL"/>
    <property type="match status" value="1"/>
</dbReference>
<organism evidence="18 19">
    <name type="scientific">Agrocybe pediades</name>
    <dbReference type="NCBI Taxonomy" id="84607"/>
    <lineage>
        <taxon>Eukaryota</taxon>
        <taxon>Fungi</taxon>
        <taxon>Dikarya</taxon>
        <taxon>Basidiomycota</taxon>
        <taxon>Agaricomycotina</taxon>
        <taxon>Agaricomycetes</taxon>
        <taxon>Agaricomycetidae</taxon>
        <taxon>Agaricales</taxon>
        <taxon>Agaricineae</taxon>
        <taxon>Strophariaceae</taxon>
        <taxon>Agrocybe</taxon>
    </lineage>
</organism>
<comment type="subcellular location">
    <subcellularLocation>
        <location evidence="2">Cytoplasm</location>
    </subcellularLocation>
    <subcellularLocation>
        <location evidence="13">Mitochondrion</location>
    </subcellularLocation>
    <subcellularLocation>
        <location evidence="1">Nucleus</location>
    </subcellularLocation>
</comment>
<feature type="coiled-coil region" evidence="14">
    <location>
        <begin position="576"/>
        <end position="725"/>
    </location>
</feature>
<dbReference type="PANTHER" id="PTHR23151:SF90">
    <property type="entry name" value="DIHYDROLIPOYLLYSINE-RESIDUE ACETYLTRANSFERASE COMPONENT OF PYRUVATE DEHYDROGENASE COMPLEX, MITOCHONDRIAL-RELATED"/>
    <property type="match status" value="1"/>
</dbReference>
<evidence type="ECO:0000313" key="18">
    <source>
        <dbReference type="EMBL" id="KAF4623092.1"/>
    </source>
</evidence>
<feature type="compositionally biased region" description="Low complexity" evidence="15">
    <location>
        <begin position="234"/>
        <end position="253"/>
    </location>
</feature>
<dbReference type="Pfam" id="PF00198">
    <property type="entry name" value="2-oxoacid_dh"/>
    <property type="match status" value="1"/>
</dbReference>
<dbReference type="InterPro" id="IPR011053">
    <property type="entry name" value="Single_hybrid_motif"/>
</dbReference>
<comment type="catalytic activity">
    <reaction evidence="13">
        <text>N(6)-[(R)-dihydrolipoyl]-L-lysyl-[protein] + acetyl-CoA = N(6)-[(R)-S(8)-acetyldihydrolipoyl]-L-lysyl-[protein] + CoA</text>
        <dbReference type="Rhea" id="RHEA:17017"/>
        <dbReference type="Rhea" id="RHEA-COMP:10475"/>
        <dbReference type="Rhea" id="RHEA-COMP:10478"/>
        <dbReference type="ChEBI" id="CHEBI:57287"/>
        <dbReference type="ChEBI" id="CHEBI:57288"/>
        <dbReference type="ChEBI" id="CHEBI:83100"/>
        <dbReference type="ChEBI" id="CHEBI:83111"/>
        <dbReference type="EC" id="2.3.1.12"/>
    </reaction>
</comment>
<feature type="region of interest" description="Disordered" evidence="15">
    <location>
        <begin position="743"/>
        <end position="787"/>
    </location>
</feature>
<reference evidence="18 19" key="1">
    <citation type="submission" date="2019-12" db="EMBL/GenBank/DDBJ databases">
        <authorList>
            <person name="Floudas D."/>
            <person name="Bentzer J."/>
            <person name="Ahren D."/>
            <person name="Johansson T."/>
            <person name="Persson P."/>
            <person name="Tunlid A."/>
        </authorList>
    </citation>
    <scope>NUCLEOTIDE SEQUENCE [LARGE SCALE GENOMIC DNA]</scope>
    <source>
        <strain evidence="18 19">CBS 102.39</strain>
    </source>
</reference>
<evidence type="ECO:0000256" key="4">
    <source>
        <dbReference type="ARBA" id="ARBA00022490"/>
    </source>
</evidence>
<dbReference type="PANTHER" id="PTHR23151">
    <property type="entry name" value="DIHYDROLIPOAMIDE ACETYL/SUCCINYL-TRANSFERASE-RELATED"/>
    <property type="match status" value="1"/>
</dbReference>
<dbReference type="SUPFAM" id="SSF53067">
    <property type="entry name" value="Actin-like ATPase domain"/>
    <property type="match status" value="1"/>
</dbReference>
<dbReference type="Gene3D" id="3.30.420.40">
    <property type="match status" value="2"/>
</dbReference>
<dbReference type="EMBL" id="JAACJL010000001">
    <property type="protein sequence ID" value="KAF4623092.1"/>
    <property type="molecule type" value="Genomic_DNA"/>
</dbReference>
<feature type="domain" description="Lipoyl-binding" evidence="16">
    <location>
        <begin position="55"/>
        <end position="131"/>
    </location>
</feature>
<accession>A0A8H4R7F6</accession>
<dbReference type="SUPFAM" id="SSF47005">
    <property type="entry name" value="Peripheral subunit-binding domain of 2-oxo acid dehydrogenase complex"/>
    <property type="match status" value="1"/>
</dbReference>
<comment type="catalytic activity">
    <reaction evidence="12">
        <text>L-threonylcarbamoyladenylate + adenosine(37) in tRNA = N(6)-L-threonylcarbamoyladenosine(37) in tRNA + AMP + H(+)</text>
        <dbReference type="Rhea" id="RHEA:37059"/>
        <dbReference type="Rhea" id="RHEA-COMP:10162"/>
        <dbReference type="Rhea" id="RHEA-COMP:10163"/>
        <dbReference type="ChEBI" id="CHEBI:15378"/>
        <dbReference type="ChEBI" id="CHEBI:73682"/>
        <dbReference type="ChEBI" id="CHEBI:74411"/>
        <dbReference type="ChEBI" id="CHEBI:74418"/>
        <dbReference type="ChEBI" id="CHEBI:456215"/>
        <dbReference type="EC" id="2.3.1.234"/>
    </reaction>
</comment>
<comment type="function">
    <text evidence="13">The pyruvate dehydrogenase complex catalyzes the overall conversion of pyruvate to acetyl-CoA and CO(2).</text>
</comment>
<evidence type="ECO:0000259" key="17">
    <source>
        <dbReference type="PROSITE" id="PS51826"/>
    </source>
</evidence>
<dbReference type="Pfam" id="PF20411">
    <property type="entry name" value="DUF6697"/>
    <property type="match status" value="1"/>
</dbReference>
<dbReference type="Pfam" id="PF02817">
    <property type="entry name" value="E3_binding"/>
    <property type="match status" value="1"/>
</dbReference>
<dbReference type="PROSITE" id="PS51826">
    <property type="entry name" value="PSBD"/>
    <property type="match status" value="1"/>
</dbReference>
<feature type="region of interest" description="Disordered" evidence="15">
    <location>
        <begin position="234"/>
        <end position="254"/>
    </location>
</feature>
<feature type="domain" description="Peripheral subunit-binding (PSBD)" evidence="17">
    <location>
        <begin position="195"/>
        <end position="232"/>
    </location>
</feature>
<evidence type="ECO:0000256" key="10">
    <source>
        <dbReference type="ARBA" id="ARBA00023242"/>
    </source>
</evidence>
<dbReference type="InterPro" id="IPR036625">
    <property type="entry name" value="E3-bd_dom_sf"/>
</dbReference>
<dbReference type="CDD" id="cd06849">
    <property type="entry name" value="lipoyl_domain"/>
    <property type="match status" value="1"/>
</dbReference>
<dbReference type="NCBIfam" id="TIGR00329">
    <property type="entry name" value="gcp_kae1"/>
    <property type="match status" value="1"/>
</dbReference>
<evidence type="ECO:0000313" key="19">
    <source>
        <dbReference type="Proteomes" id="UP000521872"/>
    </source>
</evidence>
<keyword evidence="5 13" id="KW-0808">Transferase</keyword>
<dbReference type="InterPro" id="IPR046520">
    <property type="entry name" value="DUF6697"/>
</dbReference>
<dbReference type="GO" id="GO:0006086">
    <property type="term" value="P:pyruvate decarboxylation to acetyl-CoA"/>
    <property type="evidence" value="ECO:0007669"/>
    <property type="project" value="InterPro"/>
</dbReference>
<dbReference type="EC" id="2.3.1.12" evidence="13"/>
<comment type="caution">
    <text evidence="18">The sequence shown here is derived from an EMBL/GenBank/DDBJ whole genome shotgun (WGS) entry which is preliminary data.</text>
</comment>
<dbReference type="InterPro" id="IPR045257">
    <property type="entry name" value="E2/Pdx1"/>
</dbReference>
<evidence type="ECO:0000256" key="1">
    <source>
        <dbReference type="ARBA" id="ARBA00004123"/>
    </source>
</evidence>
<dbReference type="FunFam" id="3.30.559.10:FF:000003">
    <property type="entry name" value="Acetyltransferase component of pyruvate dehydrogenase complex"/>
    <property type="match status" value="1"/>
</dbReference>
<dbReference type="InterPro" id="IPR004167">
    <property type="entry name" value="PSBD"/>
</dbReference>
<keyword evidence="4" id="KW-0963">Cytoplasm</keyword>
<keyword evidence="9" id="KW-0809">Transit peptide</keyword>
<feature type="compositionally biased region" description="Low complexity" evidence="15">
    <location>
        <begin position="149"/>
        <end position="158"/>
    </location>
</feature>
<dbReference type="GO" id="GO:0004742">
    <property type="term" value="F:dihydrolipoyllysine-residue acetyltransferase activity"/>
    <property type="evidence" value="ECO:0007669"/>
    <property type="project" value="UniProtKB-UniRule"/>
</dbReference>
<dbReference type="GO" id="GO:0005739">
    <property type="term" value="C:mitochondrion"/>
    <property type="evidence" value="ECO:0007669"/>
    <property type="project" value="UniProtKB-SubCell"/>
</dbReference>
<dbReference type="GO" id="GO:0005634">
    <property type="term" value="C:nucleus"/>
    <property type="evidence" value="ECO:0007669"/>
    <property type="project" value="UniProtKB-SubCell"/>
</dbReference>
<dbReference type="FunFam" id="3.30.420.40:FF:000295">
    <property type="entry name" value="Probable tRNA N6-adenosine threonylcarbamoyltransferase"/>
    <property type="match status" value="1"/>
</dbReference>
<sequence length="1332" mass="146837">MLSVNFVSDEPLHLPQWLPLWLAFSQEVLIFLLSDYSFILIYPPGFHVSSRRHALSAFNMPAMSPTMTEGGIASWKKKEGESFSAGDVLLEIETDKATIDVEAQDDGILAKIIAADGSKGVAVGSVIGVIGESGDDLSGAADFAKKAASESSSQKASEPAPPKEEPKAPAPEPEAPKAPSSQELKKELATGQRIFASPIAKKIALEQGIPLSKIKGTGPSGRIIREDVEKYKPAATATSSAPATAQTPAAESTDYVDTPVSNMRKTIGARLTQSKQELPHYYLTVDIDMGKVLKLREVFNKTLSAKDQKLSVNDFIVKAVACALADVPEANSAWLGDVIRTYKKADISVAVATPTGLITPIIKDAGGKGLATISAETKALAKKARDGKLQPQEYQGGTFTISNLGMYGIDHFTAIINPPQSCILAVGSTQAKLVPAPEEERGFKTVQSMNVTLSSDHRTVDGAVGARWLAAFKGYLENPLTFMLYQVPSFRHGQAVVRSHADHPMDEVFWTNVVKRWSDASENVIILKKELLKVQEERDLFRSLVQCRRRSDTSEAPRHHEGAHVFTDSKHVDYDESAIQDELEDAEAGLLRAKEEYRRLQHELGNALKTIESLKAENESTKSRYEQDMANLKEEMRQYRLDSYKFASEHDAPIQPRTHGNGMDRVLRELEDSKEQVEILQRAVREREESNVILKDELAVTAEKLHKAEESNKALLSTIVKLQNIARHSTVGLLHSISNTLLKPESRRPSRKPSFASTYHHTEKDNGEHANGLQASPKGIQNEEDPLASQRCPLPLLRQQAFAELPSIHVPSINPAENIFERGVLKTALADNMQALTEYLPNNYQDKDTLPASYLCPTLNHHPWCPAEVGENGYIFVGLGKEKDAYASPVIRNLFVGLPKDRSRSRCFRYLGKYKVMRAEPLSLEEWNTLSNEFTQAKVMYANLTKEKTKDDRPVDDILQAYNEGTLNLEYTNGGRPSQSYRVILSKTDHSLIQRSHLPKHSPRMPVPIPQPLKNPERPVFALGLEGSANKLGAGIIRHSPDGSSVVLSNVRHTYITPPGEGFQPRDTALHHREWAFKVIGEALSTAEMSISDLDCICYTKGPGMGAPLQSVALVARTLALLHDKPLIPVNHCVGHIEMGREITGAKNPVVLYVSGGNTQVIAYSRQCYRIFGETLDIAVGNCLDRFARVLNLSNYPSPGYNIEQQAKLGKRLVPLPYTTKGMDVSLSGILTAIEAWTLDKRFRPDGCRDAPEDEDIFTPADLCFSLQETVFAMLVEITERAMAHIGSKEVLIVGGVGCNERLQEMMGIMASERGGQVFATDERYVLTLMTV</sequence>
<keyword evidence="19" id="KW-1185">Reference proteome</keyword>
<feature type="region of interest" description="Disordered" evidence="15">
    <location>
        <begin position="142"/>
        <end position="184"/>
    </location>
</feature>
<evidence type="ECO:0000256" key="15">
    <source>
        <dbReference type="SAM" id="MobiDB-lite"/>
    </source>
</evidence>
<evidence type="ECO:0000256" key="8">
    <source>
        <dbReference type="ARBA" id="ARBA00022823"/>
    </source>
</evidence>
<keyword evidence="10" id="KW-0539">Nucleus</keyword>
<dbReference type="InterPro" id="IPR006257">
    <property type="entry name" value="LAT1"/>
</dbReference>
<evidence type="ECO:0000256" key="9">
    <source>
        <dbReference type="ARBA" id="ARBA00022946"/>
    </source>
</evidence>
<dbReference type="NCBIfam" id="TIGR01349">
    <property type="entry name" value="PDHac_trf_mito"/>
    <property type="match status" value="1"/>
</dbReference>
<evidence type="ECO:0000259" key="16">
    <source>
        <dbReference type="PROSITE" id="PS50968"/>
    </source>
</evidence>
<dbReference type="GO" id="GO:0046872">
    <property type="term" value="F:metal ion binding"/>
    <property type="evidence" value="ECO:0007669"/>
    <property type="project" value="UniProtKB-KW"/>
</dbReference>
<name>A0A8H4R7F6_9AGAR</name>
<dbReference type="InterPro" id="IPR003016">
    <property type="entry name" value="2-oxoA_DH_lipoyl-BS"/>
</dbReference>
<evidence type="ECO:0000256" key="2">
    <source>
        <dbReference type="ARBA" id="ARBA00004496"/>
    </source>
</evidence>
<proteinExistence type="inferred from homology"/>
<dbReference type="InterPro" id="IPR000089">
    <property type="entry name" value="Biotin_lipoyl"/>
</dbReference>
<protein>
    <recommendedName>
        <fullName evidence="13">Acetyltransferase component of pyruvate dehydrogenase complex</fullName>
        <ecNumber evidence="13">2.3.1.12</ecNumber>
    </recommendedName>
</protein>
<dbReference type="PRINTS" id="PR00789">
    <property type="entry name" value="OSIALOPTASE"/>
</dbReference>
<gene>
    <name evidence="18" type="ORF">D9613_001910</name>
</gene>
<evidence type="ECO:0000256" key="13">
    <source>
        <dbReference type="RuleBase" id="RU361137"/>
    </source>
</evidence>
<dbReference type="CDD" id="cd24132">
    <property type="entry name" value="ASKHA_NBD_OSGEP_like_euk"/>
    <property type="match status" value="1"/>
</dbReference>
<dbReference type="InterPro" id="IPR000905">
    <property type="entry name" value="Gcp-like_dom"/>
</dbReference>
<dbReference type="GO" id="GO:0061711">
    <property type="term" value="F:tRNA N(6)-L-threonylcarbamoyladenine synthase activity"/>
    <property type="evidence" value="ECO:0007669"/>
    <property type="project" value="UniProtKB-EC"/>
</dbReference>
<evidence type="ECO:0000256" key="5">
    <source>
        <dbReference type="ARBA" id="ARBA00022679"/>
    </source>
</evidence>
<keyword evidence="14" id="KW-0175">Coiled coil</keyword>
<dbReference type="PROSITE" id="PS01016">
    <property type="entry name" value="GLYCOPROTEASE"/>
    <property type="match status" value="1"/>
</dbReference>
<evidence type="ECO:0000256" key="12">
    <source>
        <dbReference type="ARBA" id="ARBA00048117"/>
    </source>
</evidence>